<sequence length="48" mass="5244">MAANATNRQLELDRNLERLHLLDAEPVVGNVSRLVTGTPPKGRTPPPK</sequence>
<proteinExistence type="predicted"/>
<dbReference type="Proteomes" id="UP000887566">
    <property type="component" value="Unplaced"/>
</dbReference>
<dbReference type="AlphaFoldDB" id="A0A914W5B4"/>
<accession>A0A914W5B4</accession>
<reference evidence="2" key="1">
    <citation type="submission" date="2022-11" db="UniProtKB">
        <authorList>
            <consortium name="WormBaseParasite"/>
        </authorList>
    </citation>
    <scope>IDENTIFICATION</scope>
</reference>
<organism evidence="1 2">
    <name type="scientific">Plectus sambesii</name>
    <dbReference type="NCBI Taxonomy" id="2011161"/>
    <lineage>
        <taxon>Eukaryota</taxon>
        <taxon>Metazoa</taxon>
        <taxon>Ecdysozoa</taxon>
        <taxon>Nematoda</taxon>
        <taxon>Chromadorea</taxon>
        <taxon>Plectida</taxon>
        <taxon>Plectina</taxon>
        <taxon>Plectoidea</taxon>
        <taxon>Plectidae</taxon>
        <taxon>Plectus</taxon>
    </lineage>
</organism>
<evidence type="ECO:0000313" key="2">
    <source>
        <dbReference type="WBParaSite" id="PSAMB.scaffold3286size18931.g20992.t1"/>
    </source>
</evidence>
<dbReference type="WBParaSite" id="PSAMB.scaffold3286size18931.g20992.t1">
    <property type="protein sequence ID" value="PSAMB.scaffold3286size18931.g20992.t1"/>
    <property type="gene ID" value="PSAMB.scaffold3286size18931.g20992"/>
</dbReference>
<protein>
    <submittedName>
        <fullName evidence="2">Uncharacterized protein</fullName>
    </submittedName>
</protein>
<name>A0A914W5B4_9BILA</name>
<evidence type="ECO:0000313" key="1">
    <source>
        <dbReference type="Proteomes" id="UP000887566"/>
    </source>
</evidence>
<keyword evidence="1" id="KW-1185">Reference proteome</keyword>